<feature type="chain" id="PRO_5020307157" description="T9SS C-terminal target domain-containing protein" evidence="1">
    <location>
        <begin position="19"/>
        <end position="473"/>
    </location>
</feature>
<evidence type="ECO:0000313" key="2">
    <source>
        <dbReference type="EMBL" id="RZS72368.1"/>
    </source>
</evidence>
<comment type="caution">
    <text evidence="2">The sequence shown here is derived from an EMBL/GenBank/DDBJ whole genome shotgun (WGS) entry which is preliminary data.</text>
</comment>
<dbReference type="RefSeq" id="WP_130542790.1">
    <property type="nucleotide sequence ID" value="NZ_CP042431.1"/>
</dbReference>
<dbReference type="AlphaFoldDB" id="A0A4Q7MUV6"/>
<organism evidence="2 3">
    <name type="scientific">Pseudobacter ginsenosidimutans</name>
    <dbReference type="NCBI Taxonomy" id="661488"/>
    <lineage>
        <taxon>Bacteria</taxon>
        <taxon>Pseudomonadati</taxon>
        <taxon>Bacteroidota</taxon>
        <taxon>Chitinophagia</taxon>
        <taxon>Chitinophagales</taxon>
        <taxon>Chitinophagaceae</taxon>
        <taxon>Pseudobacter</taxon>
    </lineage>
</organism>
<dbReference type="EMBL" id="SGXA01000002">
    <property type="protein sequence ID" value="RZS72368.1"/>
    <property type="molecule type" value="Genomic_DNA"/>
</dbReference>
<dbReference type="Proteomes" id="UP000293874">
    <property type="component" value="Unassembled WGS sequence"/>
</dbReference>
<dbReference type="PANTHER" id="PTHR41339">
    <property type="entry name" value="LIPL48"/>
    <property type="match status" value="1"/>
</dbReference>
<evidence type="ECO:0000256" key="1">
    <source>
        <dbReference type="SAM" id="SignalP"/>
    </source>
</evidence>
<feature type="signal peptide" evidence="1">
    <location>
        <begin position="1"/>
        <end position="18"/>
    </location>
</feature>
<dbReference type="OrthoDB" id="1521716at2"/>
<dbReference type="PANTHER" id="PTHR41339:SF1">
    <property type="entry name" value="SECRETED PROTEIN"/>
    <property type="match status" value="1"/>
</dbReference>
<keyword evidence="1" id="KW-0732">Signal</keyword>
<gene>
    <name evidence="2" type="ORF">EV199_4287</name>
</gene>
<name>A0A4Q7MUV6_9BACT</name>
<dbReference type="PROSITE" id="PS51257">
    <property type="entry name" value="PROKAR_LIPOPROTEIN"/>
    <property type="match status" value="1"/>
</dbReference>
<evidence type="ECO:0000313" key="3">
    <source>
        <dbReference type="Proteomes" id="UP000293874"/>
    </source>
</evidence>
<reference evidence="2 3" key="1">
    <citation type="submission" date="2019-02" db="EMBL/GenBank/DDBJ databases">
        <title>Genomic Encyclopedia of Type Strains, Phase IV (KMG-IV): sequencing the most valuable type-strain genomes for metagenomic binning, comparative biology and taxonomic classification.</title>
        <authorList>
            <person name="Goeker M."/>
        </authorList>
    </citation>
    <scope>NUCLEOTIDE SEQUENCE [LARGE SCALE GENOMIC DNA]</scope>
    <source>
        <strain evidence="2 3">DSM 18116</strain>
    </source>
</reference>
<proteinExistence type="predicted"/>
<protein>
    <recommendedName>
        <fullName evidence="4">T9SS C-terminal target domain-containing protein</fullName>
    </recommendedName>
</protein>
<accession>A0A4Q7MUV6</accession>
<keyword evidence="3" id="KW-1185">Reference proteome</keyword>
<sequence>MKKSFLMLAALTALIATSCRKIEVDGDGNGGGNNGGNGNEVIIEGTLTSSVTLDDPSKKYILRNMVYVTNGATFTVKPGITVYGELATKGTLVITRGAKINAEGTADKPIVFTSEAAEANRRAGDWGGVVILGNASTNATYNGRSGIGEIEGNVNNGAGYGLYGGEGAPNDNDNSGILKYARIEYAGFAFLPDKELNSLTLGAVGRGTTIEYVQISYALDDAIECFGGTVNLKHIVTYKTLDDDFDTDNGYTGKVQYGIVLRDSSRADISKVEGFESDNDANGTTNTPQTGAVYSNMTVIGPRAATNNVGNSLFLAAAQIRRNSSISIFNSVIMGWPIGILIDDSKGNPTSANATSNKLVLKNVSISGCAKPLDYVKNASGADWGLAAMQTWFNEPAKNNLIYATNDELKLTNPFKYDGPNFIPQAGSPLTAAGAADFSDAKLASGFDQVNFRGAVGASGPESTWWQGWTSFK</sequence>
<evidence type="ECO:0008006" key="4">
    <source>
        <dbReference type="Google" id="ProtNLM"/>
    </source>
</evidence>